<dbReference type="InterPro" id="IPR018488">
    <property type="entry name" value="cNMP-bd_CS"/>
</dbReference>
<dbReference type="InterPro" id="IPR018490">
    <property type="entry name" value="cNMP-bd_dom_sf"/>
</dbReference>
<dbReference type="Proteomes" id="UP000046392">
    <property type="component" value="Unplaced"/>
</dbReference>
<dbReference type="SUPFAM" id="SSF51206">
    <property type="entry name" value="cAMP-binding domain-like"/>
    <property type="match status" value="1"/>
</dbReference>
<dbReference type="AlphaFoldDB" id="A0A0N5BEI5"/>
<feature type="transmembrane region" description="Helical" evidence="9">
    <location>
        <begin position="252"/>
        <end position="273"/>
    </location>
</feature>
<sequence>MDITSNDLESNKRGKEEVKALERKESTVSFKKIVMTILIIRNWISKTLRGKKRNIGIDVELFEKERAAFIDKIFGNDVKEKDPFHYQIYTALICGNKTFRQRLMDTFALLTVSQTSTFYYYWTFIVTLAIAYNLVFICVFIFREAYENYFDEWLFANQISDIIYIIDMIFHSRKEFLEDGILRNDGYEMLKRYLKSKIFVFDVVSILPTDFIVKYHYLLVFARINTLTRVYRISDFINMTDTRTNWPHLFRVIKLISVCFIIFHWNGCFYFLISIAYDYQNATIEDWVYSFEKIADPRVPNCDPRFPEMENCFMNESYSMAYNRIDYIEELDLFWENKTRTIPFGNLTKKYQLSFYWSALTLVTLGEQAWPNNTFQMCFEILDTLVGLCVFAAIVGDVGNMISSMNEQKSRFEERLDGCKQYMRYRNVKPPLNEKIIEWFHYTWRSNIAKVDEESIVELLPRRLYGQLAISNHMKTLSKVKLFQDCEIGVLYEIILRLKPRIFSPQDYVCKKGDVGNEMYIIESGSLEVVSEDGNIVFVTLEKGAVFGELALLNIPGSKHGNKRTASIRSKGYSQLYGLSKDDLWECINEFPNAKNILIEKGKEILRKDNLLDENMESNLFEECRSIEDIYHTLLYYVKNLEEKIDDINSTYKNGTREIKQKLTMLEKNFKINKKKIKMDYERRKNEVVSGMEEEDEP</sequence>
<dbReference type="CDD" id="cd00038">
    <property type="entry name" value="CAP_ED"/>
    <property type="match status" value="1"/>
</dbReference>
<feature type="transmembrane region" description="Helical" evidence="9">
    <location>
        <begin position="119"/>
        <end position="142"/>
    </location>
</feature>
<evidence type="ECO:0000256" key="7">
    <source>
        <dbReference type="ARBA" id="ARBA00023286"/>
    </source>
</evidence>
<dbReference type="Gene3D" id="1.10.287.70">
    <property type="match status" value="1"/>
</dbReference>
<dbReference type="FunFam" id="1.10.287.630:FF:000001">
    <property type="entry name" value="Cyclic nucleotide-gated channel alpha 3"/>
    <property type="match status" value="1"/>
</dbReference>
<dbReference type="Pfam" id="PF16526">
    <property type="entry name" value="CLZ"/>
    <property type="match status" value="1"/>
</dbReference>
<keyword evidence="2" id="KW-0813">Transport</keyword>
<dbReference type="PROSITE" id="PS50042">
    <property type="entry name" value="CNMP_BINDING_3"/>
    <property type="match status" value="1"/>
</dbReference>
<dbReference type="SMART" id="SM00100">
    <property type="entry name" value="cNMP"/>
    <property type="match status" value="1"/>
</dbReference>
<dbReference type="GO" id="GO:0005223">
    <property type="term" value="F:intracellularly cGMP-activated cation channel activity"/>
    <property type="evidence" value="ECO:0007669"/>
    <property type="project" value="TreeGrafter"/>
</dbReference>
<evidence type="ECO:0000313" key="11">
    <source>
        <dbReference type="Proteomes" id="UP000046392"/>
    </source>
</evidence>
<dbReference type="InterPro" id="IPR014710">
    <property type="entry name" value="RmlC-like_jellyroll"/>
</dbReference>
<protein>
    <submittedName>
        <fullName evidence="12">Cyclic nucleotide-binding domain-containing protein</fullName>
    </submittedName>
</protein>
<dbReference type="InterPro" id="IPR032406">
    <property type="entry name" value="CLZ_dom"/>
</dbReference>
<dbReference type="GO" id="GO:0005222">
    <property type="term" value="F:intracellularly cAMP-activated cation channel activity"/>
    <property type="evidence" value="ECO:0007669"/>
    <property type="project" value="TreeGrafter"/>
</dbReference>
<dbReference type="FunFam" id="2.60.120.10:FF:000002">
    <property type="entry name" value="Cyclic nucleotide gated channel alpha 1a"/>
    <property type="match status" value="1"/>
</dbReference>
<dbReference type="Pfam" id="PF00027">
    <property type="entry name" value="cNMP_binding"/>
    <property type="match status" value="1"/>
</dbReference>
<dbReference type="PROSITE" id="PS00888">
    <property type="entry name" value="CNMP_BINDING_1"/>
    <property type="match status" value="1"/>
</dbReference>
<dbReference type="GO" id="GO:0044877">
    <property type="term" value="F:protein-containing complex binding"/>
    <property type="evidence" value="ECO:0007669"/>
    <property type="project" value="TreeGrafter"/>
</dbReference>
<dbReference type="Gene3D" id="1.10.287.630">
    <property type="entry name" value="Helix hairpin bin"/>
    <property type="match status" value="1"/>
</dbReference>
<dbReference type="PROSITE" id="PS00889">
    <property type="entry name" value="CNMP_BINDING_2"/>
    <property type="match status" value="1"/>
</dbReference>
<evidence type="ECO:0000256" key="2">
    <source>
        <dbReference type="ARBA" id="ARBA00022448"/>
    </source>
</evidence>
<dbReference type="STRING" id="174720.A0A0N5BEI5"/>
<evidence type="ECO:0000259" key="10">
    <source>
        <dbReference type="PROSITE" id="PS50042"/>
    </source>
</evidence>
<dbReference type="PANTHER" id="PTHR45638:SF5">
    <property type="entry name" value="CYCLIC NUCLEOTIDE-BINDING DOMAIN-CONTAINING PROTEIN"/>
    <property type="match status" value="1"/>
</dbReference>
<accession>A0A0N5BEI5</accession>
<dbReference type="PANTHER" id="PTHR45638">
    <property type="entry name" value="CYCLIC NUCLEOTIDE-GATED CATION CHANNEL SUBUNIT A"/>
    <property type="match status" value="1"/>
</dbReference>
<feature type="domain" description="Cyclic nucleotide-binding" evidence="10">
    <location>
        <begin position="482"/>
        <end position="584"/>
    </location>
</feature>
<evidence type="ECO:0000256" key="6">
    <source>
        <dbReference type="ARBA" id="ARBA00023136"/>
    </source>
</evidence>
<evidence type="ECO:0000256" key="4">
    <source>
        <dbReference type="ARBA" id="ARBA00022989"/>
    </source>
</evidence>
<dbReference type="Pfam" id="PF00520">
    <property type="entry name" value="Ion_trans"/>
    <property type="match status" value="1"/>
</dbReference>
<keyword evidence="3 9" id="KW-0812">Transmembrane</keyword>
<keyword evidence="11" id="KW-1185">Reference proteome</keyword>
<keyword evidence="8" id="KW-0407">Ion channel</keyword>
<organism evidence="11 12">
    <name type="scientific">Strongyloides papillosus</name>
    <name type="common">Intestinal threadworm</name>
    <dbReference type="NCBI Taxonomy" id="174720"/>
    <lineage>
        <taxon>Eukaryota</taxon>
        <taxon>Metazoa</taxon>
        <taxon>Ecdysozoa</taxon>
        <taxon>Nematoda</taxon>
        <taxon>Chromadorea</taxon>
        <taxon>Rhabditida</taxon>
        <taxon>Tylenchina</taxon>
        <taxon>Panagrolaimomorpha</taxon>
        <taxon>Strongyloidoidea</taxon>
        <taxon>Strongyloididae</taxon>
        <taxon>Strongyloides</taxon>
    </lineage>
</organism>
<dbReference type="InterPro" id="IPR050866">
    <property type="entry name" value="CNG_cation_channel"/>
</dbReference>
<proteinExistence type="predicted"/>
<keyword evidence="6 9" id="KW-0472">Membrane</keyword>
<keyword evidence="5" id="KW-0406">Ion transport</keyword>
<dbReference type="InterPro" id="IPR000595">
    <property type="entry name" value="cNMP-bd_dom"/>
</dbReference>
<evidence type="ECO:0000256" key="8">
    <source>
        <dbReference type="ARBA" id="ARBA00023303"/>
    </source>
</evidence>
<dbReference type="GO" id="GO:0005886">
    <property type="term" value="C:plasma membrane"/>
    <property type="evidence" value="ECO:0007669"/>
    <property type="project" value="TreeGrafter"/>
</dbReference>
<dbReference type="GO" id="GO:0030553">
    <property type="term" value="F:cGMP binding"/>
    <property type="evidence" value="ECO:0007669"/>
    <property type="project" value="TreeGrafter"/>
</dbReference>
<dbReference type="GO" id="GO:0017071">
    <property type="term" value="C:intracellular cyclic nucleotide activated cation channel complex"/>
    <property type="evidence" value="ECO:0007669"/>
    <property type="project" value="TreeGrafter"/>
</dbReference>
<dbReference type="InterPro" id="IPR005821">
    <property type="entry name" value="Ion_trans_dom"/>
</dbReference>
<reference evidence="12" key="1">
    <citation type="submission" date="2017-02" db="UniProtKB">
        <authorList>
            <consortium name="WormBaseParasite"/>
        </authorList>
    </citation>
    <scope>IDENTIFICATION</scope>
</reference>
<keyword evidence="7" id="KW-1071">Ligand-gated ion channel</keyword>
<dbReference type="Gene3D" id="2.60.120.10">
    <property type="entry name" value="Jelly Rolls"/>
    <property type="match status" value="1"/>
</dbReference>
<evidence type="ECO:0000313" key="12">
    <source>
        <dbReference type="WBParaSite" id="SPAL_0000441000.1"/>
    </source>
</evidence>
<evidence type="ECO:0000256" key="5">
    <source>
        <dbReference type="ARBA" id="ARBA00023065"/>
    </source>
</evidence>
<keyword evidence="4 9" id="KW-1133">Transmembrane helix</keyword>
<evidence type="ECO:0000256" key="1">
    <source>
        <dbReference type="ARBA" id="ARBA00004141"/>
    </source>
</evidence>
<name>A0A0N5BEI5_STREA</name>
<dbReference type="WBParaSite" id="SPAL_0000441000.1">
    <property type="protein sequence ID" value="SPAL_0000441000.1"/>
    <property type="gene ID" value="SPAL_0000441000"/>
</dbReference>
<evidence type="ECO:0000256" key="9">
    <source>
        <dbReference type="SAM" id="Phobius"/>
    </source>
</evidence>
<comment type="subcellular location">
    <subcellularLocation>
        <location evidence="1">Membrane</location>
        <topology evidence="1">Multi-pass membrane protein</topology>
    </subcellularLocation>
</comment>
<evidence type="ECO:0000256" key="3">
    <source>
        <dbReference type="ARBA" id="ARBA00022692"/>
    </source>
</evidence>
<dbReference type="SUPFAM" id="SSF81324">
    <property type="entry name" value="Voltage-gated potassium channels"/>
    <property type="match status" value="1"/>
</dbReference>